<comment type="caution">
    <text evidence="10">The sequence shown here is derived from an EMBL/GenBank/DDBJ whole genome shotgun (WGS) entry which is preliminary data.</text>
</comment>
<dbReference type="Gene3D" id="2.40.50.100">
    <property type="match status" value="1"/>
</dbReference>
<dbReference type="Gene3D" id="1.10.274.100">
    <property type="entry name" value="RNA polymerase Rpb1, domain 3"/>
    <property type="match status" value="1"/>
</dbReference>
<dbReference type="Gene3D" id="1.10.150.390">
    <property type="match status" value="1"/>
</dbReference>
<dbReference type="GO" id="GO:0006351">
    <property type="term" value="P:DNA-templated transcription"/>
    <property type="evidence" value="ECO:0007669"/>
    <property type="project" value="UniProtKB-UniRule"/>
</dbReference>
<keyword evidence="5 7" id="KW-0804">Transcription</keyword>
<keyword evidence="3 7" id="KW-0548">Nucleotidyltransferase</keyword>
<feature type="binding site" evidence="7">
    <location>
        <position position="544"/>
    </location>
    <ligand>
        <name>Mg(2+)</name>
        <dbReference type="ChEBI" id="CHEBI:18420"/>
    </ligand>
</feature>
<comment type="function">
    <text evidence="7 8">DNA-dependent RNA polymerase catalyzes the transcription of DNA into RNA using the four ribonucleoside triphosphates as substrates.</text>
</comment>
<dbReference type="Gene3D" id="2.40.40.20">
    <property type="match status" value="1"/>
</dbReference>
<feature type="binding site" evidence="7">
    <location>
        <position position="946"/>
    </location>
    <ligand>
        <name>Zn(2+)</name>
        <dbReference type="ChEBI" id="CHEBI:29105"/>
        <label>2</label>
    </ligand>
</feature>
<comment type="cofactor">
    <cofactor evidence="7">
        <name>Zn(2+)</name>
        <dbReference type="ChEBI" id="CHEBI:29105"/>
    </cofactor>
    <text evidence="7">Binds 2 Zn(2+) ions per subunit.</text>
</comment>
<feature type="binding site" evidence="7">
    <location>
        <position position="75"/>
    </location>
    <ligand>
        <name>Zn(2+)</name>
        <dbReference type="ChEBI" id="CHEBI:29105"/>
        <label>1</label>
    </ligand>
</feature>
<feature type="domain" description="RNA polymerase N-terminal" evidence="9">
    <location>
        <begin position="318"/>
        <end position="596"/>
    </location>
</feature>
<dbReference type="GO" id="GO:0000428">
    <property type="term" value="C:DNA-directed RNA polymerase complex"/>
    <property type="evidence" value="ECO:0007669"/>
    <property type="project" value="UniProtKB-KW"/>
</dbReference>
<dbReference type="EMBL" id="LCNT01000001">
    <property type="protein sequence ID" value="KKU61882.1"/>
    <property type="molecule type" value="Genomic_DNA"/>
</dbReference>
<dbReference type="NCBIfam" id="TIGR02386">
    <property type="entry name" value="rpoC_TIGR"/>
    <property type="match status" value="1"/>
</dbReference>
<feature type="binding site" evidence="7">
    <location>
        <position position="542"/>
    </location>
    <ligand>
        <name>Mg(2+)</name>
        <dbReference type="ChEBI" id="CHEBI:18420"/>
    </ligand>
</feature>
<dbReference type="InterPro" id="IPR044893">
    <property type="entry name" value="RNA_pol_Rpb1_clamp_domain"/>
</dbReference>
<dbReference type="InterPro" id="IPR006592">
    <property type="entry name" value="RNA_pol_N"/>
</dbReference>
<evidence type="ECO:0000256" key="5">
    <source>
        <dbReference type="ARBA" id="ARBA00023163"/>
    </source>
</evidence>
<dbReference type="Pfam" id="PF04998">
    <property type="entry name" value="RNA_pol_Rpb1_5"/>
    <property type="match status" value="1"/>
</dbReference>
<dbReference type="GO" id="GO:0000287">
    <property type="term" value="F:magnesium ion binding"/>
    <property type="evidence" value="ECO:0007669"/>
    <property type="project" value="UniProtKB-UniRule"/>
</dbReference>
<dbReference type="Gene3D" id="1.10.1790.20">
    <property type="match status" value="1"/>
</dbReference>
<protein>
    <recommendedName>
        <fullName evidence="7">DNA-directed RNA polymerase subunit beta'</fullName>
        <shortName evidence="7">RNAP subunit beta'</shortName>
        <ecNumber evidence="7">2.7.7.6</ecNumber>
    </recommendedName>
    <alternativeName>
        <fullName evidence="7">RNA polymerase subunit beta'</fullName>
    </alternativeName>
    <alternativeName>
        <fullName evidence="7">Transcriptase subunit beta'</fullName>
    </alternativeName>
</protein>
<dbReference type="PANTHER" id="PTHR19376">
    <property type="entry name" value="DNA-DIRECTED RNA POLYMERASE"/>
    <property type="match status" value="1"/>
</dbReference>
<keyword evidence="4 7" id="KW-0479">Metal-binding</keyword>
<keyword evidence="2 7" id="KW-0808">Transferase</keyword>
<dbReference type="InterPro" id="IPR007066">
    <property type="entry name" value="RNA_pol_Rpb1_3"/>
</dbReference>
<dbReference type="InterPro" id="IPR007080">
    <property type="entry name" value="RNA_pol_Rpb1_1"/>
</dbReference>
<dbReference type="Pfam" id="PF04997">
    <property type="entry name" value="RNA_pol_Rpb1_1"/>
    <property type="match status" value="1"/>
</dbReference>
<dbReference type="AlphaFoldDB" id="A0A0G1RXN3"/>
<keyword evidence="7" id="KW-0460">Magnesium</keyword>
<dbReference type="InterPro" id="IPR012754">
    <property type="entry name" value="DNA-dir_RpoC_beta_prime_bact"/>
</dbReference>
<evidence type="ECO:0000256" key="6">
    <source>
        <dbReference type="ARBA" id="ARBA00048552"/>
    </source>
</evidence>
<dbReference type="Pfam" id="PF00623">
    <property type="entry name" value="RNA_pol_Rpb1_2"/>
    <property type="match status" value="1"/>
</dbReference>
<evidence type="ECO:0000256" key="1">
    <source>
        <dbReference type="ARBA" id="ARBA00022478"/>
    </source>
</evidence>
<dbReference type="SMART" id="SM00663">
    <property type="entry name" value="RPOLA_N"/>
    <property type="match status" value="1"/>
</dbReference>
<dbReference type="GO" id="GO:0003677">
    <property type="term" value="F:DNA binding"/>
    <property type="evidence" value="ECO:0007669"/>
    <property type="project" value="UniProtKB-UniRule"/>
</dbReference>
<evidence type="ECO:0000256" key="2">
    <source>
        <dbReference type="ARBA" id="ARBA00022679"/>
    </source>
</evidence>
<feature type="binding site" evidence="7">
    <location>
        <position position="867"/>
    </location>
    <ligand>
        <name>Zn(2+)</name>
        <dbReference type="ChEBI" id="CHEBI:29105"/>
        <label>2</label>
    </ligand>
</feature>
<proteinExistence type="inferred from homology"/>
<dbReference type="Gene3D" id="1.10.132.30">
    <property type="match status" value="1"/>
</dbReference>
<reference evidence="10 11" key="1">
    <citation type="journal article" date="2015" name="Nature">
        <title>rRNA introns, odd ribosomes, and small enigmatic genomes across a large radiation of phyla.</title>
        <authorList>
            <person name="Brown C.T."/>
            <person name="Hug L.A."/>
            <person name="Thomas B.C."/>
            <person name="Sharon I."/>
            <person name="Castelle C.J."/>
            <person name="Singh A."/>
            <person name="Wilkins M.J."/>
            <person name="Williams K.H."/>
            <person name="Banfield J.F."/>
        </authorList>
    </citation>
    <scope>NUCLEOTIDE SEQUENCE [LARGE SCALE GENOMIC DNA]</scope>
</reference>
<dbReference type="InterPro" id="IPR045867">
    <property type="entry name" value="DNA-dir_RpoC_beta_prime"/>
</dbReference>
<name>A0A0G1RXN3_9BACT</name>
<organism evidence="10 11">
    <name type="scientific">Candidatus Beckwithbacteria bacterium GW2011_GWB1_47_15</name>
    <dbReference type="NCBI Taxonomy" id="1618371"/>
    <lineage>
        <taxon>Bacteria</taxon>
        <taxon>Candidatus Beckwithiibacteriota</taxon>
    </lineage>
</organism>
<dbReference type="InterPro" id="IPR038120">
    <property type="entry name" value="Rpb1_funnel_sf"/>
</dbReference>
<keyword evidence="1 7" id="KW-0240">DNA-directed RNA polymerase</keyword>
<feature type="binding site" evidence="7">
    <location>
        <position position="62"/>
    </location>
    <ligand>
        <name>Zn(2+)</name>
        <dbReference type="ChEBI" id="CHEBI:29105"/>
        <label>1</label>
    </ligand>
</feature>
<feature type="binding site" evidence="7">
    <location>
        <position position="939"/>
    </location>
    <ligand>
        <name>Zn(2+)</name>
        <dbReference type="ChEBI" id="CHEBI:29105"/>
        <label>2</label>
    </ligand>
</feature>
<dbReference type="Gene3D" id="4.10.860.120">
    <property type="entry name" value="RNA polymerase II, clamp domain"/>
    <property type="match status" value="1"/>
</dbReference>
<comment type="subunit">
    <text evidence="7">The RNAP catalytic core consists of 2 alpha, 1 beta, 1 beta' and 1 omega subunit. When a sigma factor is associated with the core the holoenzyme is formed, which can initiate transcription.</text>
</comment>
<feature type="binding site" evidence="7">
    <location>
        <position position="78"/>
    </location>
    <ligand>
        <name>Zn(2+)</name>
        <dbReference type="ChEBI" id="CHEBI:29105"/>
        <label>1</label>
    </ligand>
</feature>
<dbReference type="PANTHER" id="PTHR19376:SF54">
    <property type="entry name" value="DNA-DIRECTED RNA POLYMERASE SUBUNIT BETA"/>
    <property type="match status" value="1"/>
</dbReference>
<dbReference type="PATRIC" id="fig|1618371.3.peg.97"/>
<feature type="binding site" evidence="7">
    <location>
        <position position="546"/>
    </location>
    <ligand>
        <name>Mg(2+)</name>
        <dbReference type="ChEBI" id="CHEBI:18420"/>
    </ligand>
</feature>
<keyword evidence="7" id="KW-0862">Zinc</keyword>
<comment type="similarity">
    <text evidence="7 8">Belongs to the RNA polymerase beta' chain family.</text>
</comment>
<dbReference type="CDD" id="cd01609">
    <property type="entry name" value="RNAP_beta'_N"/>
    <property type="match status" value="1"/>
</dbReference>
<evidence type="ECO:0000256" key="4">
    <source>
        <dbReference type="ARBA" id="ARBA00022723"/>
    </source>
</evidence>
<evidence type="ECO:0000313" key="11">
    <source>
        <dbReference type="Proteomes" id="UP000033860"/>
    </source>
</evidence>
<dbReference type="Proteomes" id="UP000033860">
    <property type="component" value="Unassembled WGS sequence"/>
</dbReference>
<evidence type="ECO:0000313" key="10">
    <source>
        <dbReference type="EMBL" id="KKU61882.1"/>
    </source>
</evidence>
<evidence type="ECO:0000259" key="9">
    <source>
        <dbReference type="SMART" id="SM00663"/>
    </source>
</evidence>
<dbReference type="CDD" id="cd02655">
    <property type="entry name" value="RNAP_beta'_C"/>
    <property type="match status" value="1"/>
</dbReference>
<feature type="binding site" evidence="7">
    <location>
        <position position="949"/>
    </location>
    <ligand>
        <name>Zn(2+)</name>
        <dbReference type="ChEBI" id="CHEBI:29105"/>
        <label>2</label>
    </ligand>
</feature>
<gene>
    <name evidence="7" type="primary">rpoC</name>
    <name evidence="10" type="ORF">UX85_C0001G0096</name>
</gene>
<dbReference type="EC" id="2.7.7.6" evidence="7"/>
<dbReference type="Pfam" id="PF04983">
    <property type="entry name" value="RNA_pol_Rpb1_3"/>
    <property type="match status" value="1"/>
</dbReference>
<dbReference type="HAMAP" id="MF_01322">
    <property type="entry name" value="RNApol_bact_RpoC"/>
    <property type="match status" value="1"/>
</dbReference>
<accession>A0A0G1RXN3</accession>
<dbReference type="Gene3D" id="1.10.40.90">
    <property type="match status" value="1"/>
</dbReference>
<dbReference type="SUPFAM" id="SSF64484">
    <property type="entry name" value="beta and beta-prime subunits of DNA dependent RNA-polymerase"/>
    <property type="match status" value="1"/>
</dbReference>
<dbReference type="GO" id="GO:0008270">
    <property type="term" value="F:zinc ion binding"/>
    <property type="evidence" value="ECO:0007669"/>
    <property type="project" value="UniProtKB-UniRule"/>
</dbReference>
<dbReference type="GO" id="GO:0003899">
    <property type="term" value="F:DNA-directed RNA polymerase activity"/>
    <property type="evidence" value="ECO:0007669"/>
    <property type="project" value="UniProtKB-UniRule"/>
</dbReference>
<feature type="binding site" evidence="7">
    <location>
        <position position="60"/>
    </location>
    <ligand>
        <name>Zn(2+)</name>
        <dbReference type="ChEBI" id="CHEBI:29105"/>
        <label>1</label>
    </ligand>
</feature>
<dbReference type="InterPro" id="IPR000722">
    <property type="entry name" value="RNA_pol_asu"/>
</dbReference>
<comment type="catalytic activity">
    <reaction evidence="6 7 8">
        <text>RNA(n) + a ribonucleoside 5'-triphosphate = RNA(n+1) + diphosphate</text>
        <dbReference type="Rhea" id="RHEA:21248"/>
        <dbReference type="Rhea" id="RHEA-COMP:14527"/>
        <dbReference type="Rhea" id="RHEA-COMP:17342"/>
        <dbReference type="ChEBI" id="CHEBI:33019"/>
        <dbReference type="ChEBI" id="CHEBI:61557"/>
        <dbReference type="ChEBI" id="CHEBI:140395"/>
        <dbReference type="EC" id="2.7.7.6"/>
    </reaction>
</comment>
<sequence length="1228" mass="136602">MQNLTDFTSLQIKLASPETIKSWSHGEVLKPETINYRTLKPEKDGLFCERIFGPTKDWECYCGKYKRIRYRGIICDKCGVEVTQSRVRRERMGHINLACPVIHIWFFKGSPSHLSLLLGVSPRNLSGVIYFAKYLVISIDKDKRQSAIKRLGQKLDDSLKELEAKSQKDIAAAKKDGQEAIKAIKVKIKAKEQQDLAISEADLKTKRDIASIRESLAADKAATEEIFDTVKDLSKKTTNLTVLSEEEYLKLAEYDVVDFMEVGMGAEAILEVIKQLDLKALTKRYRQEIQKYSGQRQAKAIKCLRVIEGLEKASLDPSWMIITVLPVLPPDLRPMVQLSGGHFASSDINDLYRRVINRNNRLKHLINLGAPEIILRNEKRMLQESVDTLIDSSQARTVRRRGSKELRSLADMLRGKQGRFRQNLLGKRVDYSGRSVIVVGPELNLNQCGLPKLMALEMFKPYVLRELIAQGHAPNVKSAKHVLESRPAEVFDILEDIIEKHPVLLNRAPTLHKLGIQAFYPVLVEGNAIRIHPCVCAGYNADFDGDQMAVHVPLSKDAKREAIDYMMPGNNLLKPADGSPITIPNKDMALGIYYLTSIDQSIKPADTIYASPEEVFLALDFKALNPRQKIKVMFKGNLITTTPGRLLFNEALPDEIDFINRPVNAASIKGLIKKAIHLCSPDDMVKLIDSLKNLGFTVATQSGLSVAVTDCKIIAEKDALIDAANQKASEIEENYKNGLITREEKRRLSNELWMDTTDDIAEKTWDNFGADNSVKIIIDSGGTRASKDQVKQLAAMRGLVVDPLGKIVELPTKSNFREGLSVFEYVTSTRGSRKGLTDSAIKTADAGYLTRRLVDVAHDVIVREEDCKTKDSITIRHLTDSRKQYFTVRISGRFLAETVKHPRTKKIIAKAGDLIDEDSAAALTRAKVEEVKVRSPLTCASRYGLCTKCYGWDFSTKKPVTIGAPVGVVAAQSIGEPGTQLTMRVKHFGGIVVSDVTQGLPRVEELFEARTPKIASPLAEIDGKVSIKETPQAYEVTVKPGGNDKPKTYKVPLTSTLKVKSGQLVKMGDRLATGSLNITDLLLTRGLRGAQEYLVKEIQAVYESQGIPIHDKHFEAIIRKMSDKLKVAKVGDTNLMAGELVEKARFEVENTTAKKQKGELAQARQVILGITRSSLHTESWLSAASFQNTSSILTQAAASGREDYLLGLKENVIIGRLIPTNEERATIE</sequence>
<dbReference type="InterPro" id="IPR042102">
    <property type="entry name" value="RNA_pol_Rpb1_3_sf"/>
</dbReference>
<comment type="cofactor">
    <cofactor evidence="7">
        <name>Mg(2+)</name>
        <dbReference type="ChEBI" id="CHEBI:18420"/>
    </cofactor>
    <text evidence="7">Binds 1 Mg(2+) ion per subunit.</text>
</comment>
<dbReference type="InterPro" id="IPR007081">
    <property type="entry name" value="RNA_pol_Rpb1_5"/>
</dbReference>
<evidence type="ECO:0000256" key="8">
    <source>
        <dbReference type="RuleBase" id="RU004279"/>
    </source>
</evidence>
<evidence type="ECO:0000256" key="7">
    <source>
        <dbReference type="HAMAP-Rule" id="MF_01322"/>
    </source>
</evidence>
<evidence type="ECO:0000256" key="3">
    <source>
        <dbReference type="ARBA" id="ARBA00022695"/>
    </source>
</evidence>